<dbReference type="PRINTS" id="PR00248">
    <property type="entry name" value="GPCRMGR"/>
</dbReference>
<feature type="signal peptide" evidence="21">
    <location>
        <begin position="1"/>
        <end position="19"/>
    </location>
</feature>
<dbReference type="SUPFAM" id="SSF53822">
    <property type="entry name" value="Periplasmic binding protein-like I"/>
    <property type="match status" value="1"/>
</dbReference>
<keyword evidence="8" id="KW-0106">Calcium</keyword>
<protein>
    <recommendedName>
        <fullName evidence="17">Extracellular calcium-sensing receptor</fullName>
    </recommendedName>
</protein>
<reference evidence="23" key="1">
    <citation type="submission" date="2025-08" db="UniProtKB">
        <authorList>
            <consortium name="Ensembl"/>
        </authorList>
    </citation>
    <scope>IDENTIFICATION</scope>
</reference>
<evidence type="ECO:0000313" key="23">
    <source>
        <dbReference type="Ensembl" id="ENSSBOP00000036434.1"/>
    </source>
</evidence>
<keyword evidence="16" id="KW-0807">Transducer</keyword>
<dbReference type="PROSITE" id="PS00981">
    <property type="entry name" value="G_PROTEIN_RECEP_F3_3"/>
    <property type="match status" value="1"/>
</dbReference>
<dbReference type="GeneTree" id="ENSGT00940000157596"/>
<feature type="transmembrane region" description="Helical" evidence="20">
    <location>
        <begin position="605"/>
        <end position="627"/>
    </location>
</feature>
<feature type="transmembrane region" description="Helical" evidence="20">
    <location>
        <begin position="535"/>
        <end position="560"/>
    </location>
</feature>
<feature type="transmembrane region" description="Helical" evidence="20">
    <location>
        <begin position="693"/>
        <end position="715"/>
    </location>
</feature>
<organism evidence="23 24">
    <name type="scientific">Saimiri boliviensis boliviensis</name>
    <name type="common">Bolivian squirrel monkey</name>
    <dbReference type="NCBI Taxonomy" id="39432"/>
    <lineage>
        <taxon>Eukaryota</taxon>
        <taxon>Metazoa</taxon>
        <taxon>Chordata</taxon>
        <taxon>Craniata</taxon>
        <taxon>Vertebrata</taxon>
        <taxon>Euteleostomi</taxon>
        <taxon>Mammalia</taxon>
        <taxon>Eutheria</taxon>
        <taxon>Euarchontoglires</taxon>
        <taxon>Primates</taxon>
        <taxon>Haplorrhini</taxon>
        <taxon>Platyrrhini</taxon>
        <taxon>Cebidae</taxon>
        <taxon>Saimiriinae</taxon>
        <taxon>Saimiri</taxon>
    </lineage>
</organism>
<keyword evidence="5 20" id="KW-0812">Transmembrane</keyword>
<evidence type="ECO:0000256" key="18">
    <source>
        <dbReference type="ARBA" id="ARBA00093527"/>
    </source>
</evidence>
<dbReference type="Pfam" id="PF07562">
    <property type="entry name" value="NCD3G"/>
    <property type="match status" value="1"/>
</dbReference>
<comment type="subunit">
    <text evidence="18">Homodimer; disulfide-linked. Interacts with VCP. Interacts with ARRB1.</text>
</comment>
<keyword evidence="13" id="KW-1015">Disulfide bond</keyword>
<name>A0A2K6UX00_SAIBB</name>
<feature type="transmembrane region" description="Helical" evidence="20">
    <location>
        <begin position="572"/>
        <end position="593"/>
    </location>
</feature>
<dbReference type="PROSITE" id="PS50259">
    <property type="entry name" value="G_PROTEIN_RECEP_F3_4"/>
    <property type="match status" value="1"/>
</dbReference>
<evidence type="ECO:0000313" key="24">
    <source>
        <dbReference type="Proteomes" id="UP000233220"/>
    </source>
</evidence>
<dbReference type="GO" id="GO:0051924">
    <property type="term" value="P:regulation of calcium ion transport"/>
    <property type="evidence" value="ECO:0007669"/>
    <property type="project" value="TreeGrafter"/>
</dbReference>
<comment type="subcellular location">
    <subcellularLocation>
        <location evidence="1">Cell membrane</location>
        <topology evidence="1">Multi-pass membrane protein</topology>
    </subcellularLocation>
</comment>
<evidence type="ECO:0000256" key="11">
    <source>
        <dbReference type="ARBA" id="ARBA00023040"/>
    </source>
</evidence>
<reference evidence="23" key="2">
    <citation type="submission" date="2025-09" db="UniProtKB">
        <authorList>
            <consortium name="Ensembl"/>
        </authorList>
    </citation>
    <scope>IDENTIFICATION</scope>
</reference>
<keyword evidence="14" id="KW-0675">Receptor</keyword>
<keyword evidence="24" id="KW-1185">Reference proteome</keyword>
<evidence type="ECO:0000256" key="12">
    <source>
        <dbReference type="ARBA" id="ARBA00023136"/>
    </source>
</evidence>
<feature type="transmembrane region" description="Helical" evidence="20">
    <location>
        <begin position="648"/>
        <end position="667"/>
    </location>
</feature>
<feature type="transmembrane region" description="Helical" evidence="20">
    <location>
        <begin position="755"/>
        <end position="777"/>
    </location>
</feature>
<evidence type="ECO:0000256" key="10">
    <source>
        <dbReference type="ARBA" id="ARBA00022989"/>
    </source>
</evidence>
<feature type="compositionally biased region" description="Low complexity" evidence="19">
    <location>
        <begin position="823"/>
        <end position="841"/>
    </location>
</feature>
<keyword evidence="7 21" id="KW-0732">Signal</keyword>
<evidence type="ECO:0000256" key="6">
    <source>
        <dbReference type="ARBA" id="ARBA00022723"/>
    </source>
</evidence>
<feature type="domain" description="G-protein coupled receptors family 3 profile" evidence="22">
    <location>
        <begin position="535"/>
        <end position="799"/>
    </location>
</feature>
<dbReference type="PRINTS" id="PR00592">
    <property type="entry name" value="CASENSINGR"/>
</dbReference>
<keyword evidence="9" id="KW-0832">Ubl conjugation</keyword>
<dbReference type="GO" id="GO:0004930">
    <property type="term" value="F:G protein-coupled receptor activity"/>
    <property type="evidence" value="ECO:0007669"/>
    <property type="project" value="UniProtKB-KW"/>
</dbReference>
<dbReference type="InterPro" id="IPR000068">
    <property type="entry name" value="GPCR_3_Ca_sens_rcpt-rel"/>
</dbReference>
<keyword evidence="6" id="KW-0479">Metal-binding</keyword>
<evidence type="ECO:0000256" key="15">
    <source>
        <dbReference type="ARBA" id="ARBA00023180"/>
    </source>
</evidence>
<dbReference type="GO" id="GO:0006874">
    <property type="term" value="P:intracellular calcium ion homeostasis"/>
    <property type="evidence" value="ECO:0007669"/>
    <property type="project" value="TreeGrafter"/>
</dbReference>
<dbReference type="CDD" id="cd15282">
    <property type="entry name" value="7tmC_CaSR"/>
    <property type="match status" value="1"/>
</dbReference>
<evidence type="ECO:0000256" key="17">
    <source>
        <dbReference type="ARBA" id="ARBA00039746"/>
    </source>
</evidence>
<dbReference type="FunFam" id="3.40.50.2300:FF:000016">
    <property type="entry name" value="Taste 1 receptor member 2"/>
    <property type="match status" value="1"/>
</dbReference>
<dbReference type="InterPro" id="IPR038550">
    <property type="entry name" value="GPCR_3_9-Cys_sf"/>
</dbReference>
<evidence type="ECO:0000256" key="2">
    <source>
        <dbReference type="ARBA" id="ARBA00007242"/>
    </source>
</evidence>
<evidence type="ECO:0000256" key="21">
    <source>
        <dbReference type="SAM" id="SignalP"/>
    </source>
</evidence>
<dbReference type="FunFam" id="2.10.50.30:FF:000002">
    <property type="entry name" value="Vomeronasal 2 receptor, h1"/>
    <property type="match status" value="1"/>
</dbReference>
<feature type="transmembrane region" description="Helical" evidence="20">
    <location>
        <begin position="727"/>
        <end position="749"/>
    </location>
</feature>
<dbReference type="FunFam" id="3.40.50.2300:FF:000388">
    <property type="entry name" value="Vomeronasal 2, receptor 23"/>
    <property type="match status" value="1"/>
</dbReference>
<feature type="region of interest" description="Disordered" evidence="19">
    <location>
        <begin position="815"/>
        <end position="884"/>
    </location>
</feature>
<sequence>MAFYSCCWVLLALTWHSSAYGPDQRAQKKGDIILGGLFPIHFGVAAKDQDLKSRPESVECIRYNFRGFRWLQAMIFAIEEINSSPALLPNLTLGYRIFDTCNTVSKALEATLSFVAQNKIDSLNLDEFCNCSEHIPSTIAVVGATGSGVSTAVANLLGLFYIPQVSYASSSRLLSNKNQFKSFLRTIPNDEHQATAMADIIEYFRWNWVGTIAADDDYGRPGIEKFREEAEERDICIDFSELISQYSDEEEIQQVVEVIQNSTAKVIVVFSSGPDLEPLIKEIVRRNITGKIWLASEAWASSSLIAMPEYFHVVGGTIGFALKAGQIPGFREFLKKVHPRKSVHNGFAKEFWEETFNCHLQEGVKGPLPVDTFLRGHEESGGRFSNSSTAFRPLCTGDENISSVETPYIDYTHLRISYNVYLAVYSIAHALQDIYTCSPGRGLFTNGSCADIKKVEAWQVPFSNCSRDCLAGTRKGIIEGEPTCCFECVECPDGEYSDETDASACNKCPDDFWSNENHTSCIAKEIEFLSWTEPFGIALTLFAVLGIFLTAFVLGVFIKFRNTPIVKATNRELSYLLLFSLLCCFSSSLFFIGEPQDWTCRLRQPAFGISFVLCISCILVKTNRVLLVFEAKIPTSFHRKWWGLNLQFLLVFLCTFMQIVICVIWLYTAPPSSYRNHELEDEIIFITCHEGSLMALGFLIGYTCLLAAICFFFAFKSRKLPENFNEAKFITFSMLIFFIVWISFIPAYASTYGKFVSAVEVIAILAASFGLLACIFFNKIYIILFKPSRNTIEEVRCSTAAHAFKVAARATLRRSNVSRKRSSSLGGSTGSTPSSSISSKSNSEDPFPQPERQKQQQPLALTQQEQQQQSLTLQQQQQSQQQPRCKQKVIFGSGTVTFSLSFDEPQKNAMAHRNSTHQNSLEAQKSSDTLTRHQALLPLQCGETDSDLTVQETGLQGSVGADHRPEVEDPEELSPALVVSSSQSFVISGGGSTVTENVLHS</sequence>
<dbReference type="Gene3D" id="3.40.50.2300">
    <property type="match status" value="2"/>
</dbReference>
<evidence type="ECO:0000256" key="1">
    <source>
        <dbReference type="ARBA" id="ARBA00004651"/>
    </source>
</evidence>
<evidence type="ECO:0000256" key="13">
    <source>
        <dbReference type="ARBA" id="ARBA00023157"/>
    </source>
</evidence>
<keyword evidence="15" id="KW-0325">Glycoprotein</keyword>
<dbReference type="InterPro" id="IPR028082">
    <property type="entry name" value="Peripla_BP_I"/>
</dbReference>
<evidence type="ECO:0000256" key="16">
    <source>
        <dbReference type="ARBA" id="ARBA00023224"/>
    </source>
</evidence>
<dbReference type="GO" id="GO:0005509">
    <property type="term" value="F:calcium ion binding"/>
    <property type="evidence" value="ECO:0007669"/>
    <property type="project" value="TreeGrafter"/>
</dbReference>
<dbReference type="PANTHER" id="PTHR24061">
    <property type="entry name" value="CALCIUM-SENSING RECEPTOR-RELATED"/>
    <property type="match status" value="1"/>
</dbReference>
<feature type="compositionally biased region" description="Low complexity" evidence="19">
    <location>
        <begin position="855"/>
        <end position="882"/>
    </location>
</feature>
<evidence type="ECO:0000256" key="5">
    <source>
        <dbReference type="ARBA" id="ARBA00022692"/>
    </source>
</evidence>
<dbReference type="CDD" id="cd06364">
    <property type="entry name" value="PBP1_CaSR"/>
    <property type="match status" value="1"/>
</dbReference>
<dbReference type="InterPro" id="IPR001828">
    <property type="entry name" value="ANF_lig-bd_rcpt"/>
</dbReference>
<keyword evidence="3" id="KW-1003">Cell membrane</keyword>
<keyword evidence="12 20" id="KW-0472">Membrane</keyword>
<dbReference type="Gene3D" id="2.10.50.30">
    <property type="entry name" value="GPCR, family 3, nine cysteines domain"/>
    <property type="match status" value="1"/>
</dbReference>
<gene>
    <name evidence="23" type="primary">CASR</name>
</gene>
<evidence type="ECO:0000259" key="22">
    <source>
        <dbReference type="PROSITE" id="PS50259"/>
    </source>
</evidence>
<evidence type="ECO:0000256" key="19">
    <source>
        <dbReference type="SAM" id="MobiDB-lite"/>
    </source>
</evidence>
<keyword evidence="11" id="KW-0297">G-protein coupled receptor</keyword>
<evidence type="ECO:0000256" key="8">
    <source>
        <dbReference type="ARBA" id="ARBA00022837"/>
    </source>
</evidence>
<evidence type="ECO:0000256" key="14">
    <source>
        <dbReference type="ARBA" id="ARBA00023170"/>
    </source>
</evidence>
<dbReference type="PANTHER" id="PTHR24061:SF358">
    <property type="entry name" value="EXTRACELLULAR CALCIUM-SENSING RECEPTOR"/>
    <property type="match status" value="1"/>
</dbReference>
<evidence type="ECO:0000256" key="20">
    <source>
        <dbReference type="SAM" id="Phobius"/>
    </source>
</evidence>
<evidence type="ECO:0000256" key="3">
    <source>
        <dbReference type="ARBA" id="ARBA00022475"/>
    </source>
</evidence>
<proteinExistence type="inferred from homology"/>
<dbReference type="Pfam" id="PF01094">
    <property type="entry name" value="ANF_receptor"/>
    <property type="match status" value="1"/>
</dbReference>
<dbReference type="InterPro" id="IPR017978">
    <property type="entry name" value="GPCR_3_C"/>
</dbReference>
<evidence type="ECO:0000256" key="9">
    <source>
        <dbReference type="ARBA" id="ARBA00022843"/>
    </source>
</evidence>
<feature type="chain" id="PRO_5014462872" description="Extracellular calcium-sensing receptor" evidence="21">
    <location>
        <begin position="20"/>
        <end position="1001"/>
    </location>
</feature>
<dbReference type="PROSITE" id="PS00980">
    <property type="entry name" value="G_PROTEIN_RECEP_F3_2"/>
    <property type="match status" value="1"/>
</dbReference>
<dbReference type="Ensembl" id="ENSSBOT00000053366.1">
    <property type="protein sequence ID" value="ENSSBOP00000036434.1"/>
    <property type="gene ID" value="ENSSBOG00000034337.1"/>
</dbReference>
<dbReference type="Proteomes" id="UP000233220">
    <property type="component" value="Unplaced"/>
</dbReference>
<dbReference type="PROSITE" id="PS00979">
    <property type="entry name" value="G_PROTEIN_RECEP_F3_1"/>
    <property type="match status" value="1"/>
</dbReference>
<dbReference type="AlphaFoldDB" id="A0A2K6UX00"/>
<dbReference type="InterPro" id="IPR011500">
    <property type="entry name" value="GPCR_3_9-Cys_dom"/>
</dbReference>
<evidence type="ECO:0000256" key="4">
    <source>
        <dbReference type="ARBA" id="ARBA00022553"/>
    </source>
</evidence>
<accession>A0A2K6UX00</accession>
<comment type="similarity">
    <text evidence="2">Belongs to the G-protein coupled receptor 3 family.</text>
</comment>
<keyword evidence="10 20" id="KW-1133">Transmembrane helix</keyword>
<dbReference type="InterPro" id="IPR017979">
    <property type="entry name" value="GPCR_3_CS"/>
</dbReference>
<evidence type="ECO:0000256" key="7">
    <source>
        <dbReference type="ARBA" id="ARBA00022729"/>
    </source>
</evidence>
<keyword evidence="4" id="KW-0597">Phosphoprotein</keyword>
<dbReference type="Pfam" id="PF00003">
    <property type="entry name" value="7tm_3"/>
    <property type="match status" value="1"/>
</dbReference>
<dbReference type="GO" id="GO:0005886">
    <property type="term" value="C:plasma membrane"/>
    <property type="evidence" value="ECO:0007669"/>
    <property type="project" value="UniProtKB-SubCell"/>
</dbReference>
<dbReference type="GO" id="GO:0005513">
    <property type="term" value="P:detection of calcium ion"/>
    <property type="evidence" value="ECO:0007669"/>
    <property type="project" value="TreeGrafter"/>
</dbReference>
<dbReference type="InterPro" id="IPR000337">
    <property type="entry name" value="GPCR_3"/>
</dbReference>